<dbReference type="PANTHER" id="PTHR22870">
    <property type="entry name" value="REGULATOR OF CHROMOSOME CONDENSATION"/>
    <property type="match status" value="1"/>
</dbReference>
<dbReference type="InterPro" id="IPR051210">
    <property type="entry name" value="Ub_ligase/GEF_domain"/>
</dbReference>
<dbReference type="InterPro" id="IPR000408">
    <property type="entry name" value="Reg_chr_condens"/>
</dbReference>
<dbReference type="Pfam" id="PF00415">
    <property type="entry name" value="RCC1"/>
    <property type="match status" value="2"/>
</dbReference>
<comment type="caution">
    <text evidence="3">The sequence shown here is derived from an EMBL/GenBank/DDBJ whole genome shotgun (WGS) entry which is preliminary data.</text>
</comment>
<dbReference type="Gene3D" id="2.130.10.30">
    <property type="entry name" value="Regulator of chromosome condensation 1/beta-lactamase-inhibitor protein II"/>
    <property type="match status" value="1"/>
</dbReference>
<proteinExistence type="predicted"/>
<dbReference type="AlphaFoldDB" id="A0AAN8VNX4"/>
<evidence type="ECO:0000313" key="4">
    <source>
        <dbReference type="Proteomes" id="UP001370490"/>
    </source>
</evidence>
<dbReference type="Proteomes" id="UP001370490">
    <property type="component" value="Unassembled WGS sequence"/>
</dbReference>
<dbReference type="PROSITE" id="PS00626">
    <property type="entry name" value="RCC1_2"/>
    <property type="match status" value="1"/>
</dbReference>
<evidence type="ECO:0000256" key="1">
    <source>
        <dbReference type="ARBA" id="ARBA00022737"/>
    </source>
</evidence>
<feature type="repeat" description="RCC1" evidence="2">
    <location>
        <begin position="140"/>
        <end position="191"/>
    </location>
</feature>
<keyword evidence="4" id="KW-1185">Reference proteome</keyword>
<dbReference type="PROSITE" id="PS50012">
    <property type="entry name" value="RCC1_3"/>
    <property type="match status" value="3"/>
</dbReference>
<dbReference type="SUPFAM" id="SSF50985">
    <property type="entry name" value="RCC1/BLIP-II"/>
    <property type="match status" value="1"/>
</dbReference>
<protein>
    <submittedName>
        <fullName evidence="3">Regulator of chromosome condensation, RCC1</fullName>
    </submittedName>
</protein>
<accession>A0AAN8VNX4</accession>
<name>A0AAN8VNX4_9MAGN</name>
<dbReference type="EMBL" id="JBAMMX010000009">
    <property type="protein sequence ID" value="KAK6933071.1"/>
    <property type="molecule type" value="Genomic_DNA"/>
</dbReference>
<sequence>MSSPVYFVALYSSMYNILVLANDHSAKAISNGKLFAFGDRTFGVLGHGDGESVLYPKEVNSLNGLRTIKVACGVWHTIAIVEVMNIGGGNVSLGKLFTCGDGDKNHSGHGSKDAHMLPTCKNVEEIACGANHVAVLTSTNEVFAWGRGANGRLGYGDIEDQKSPTLVEALKDRHVKSISCGSNFIASVCVHKWVSEAVSLHWSSKKELRAALPPTLGKPHCVCDSCYAKLKASEAITAMTLYRKPTNLPGSVAVSQRTDRYVKSSRILLYPTMEPIKYLKCHSACFETSHYNYSASKLLKVCIPYSRRQSPTHGVTPVFTRGVIDSQEKSNEVLNQEVSKVGVTF</sequence>
<gene>
    <name evidence="3" type="ORF">RJ641_035965</name>
</gene>
<evidence type="ECO:0000256" key="2">
    <source>
        <dbReference type="PROSITE-ProRule" id="PRU00235"/>
    </source>
</evidence>
<keyword evidence="1" id="KW-0677">Repeat</keyword>
<reference evidence="3 4" key="1">
    <citation type="submission" date="2023-12" db="EMBL/GenBank/DDBJ databases">
        <title>A high-quality genome assembly for Dillenia turbinata (Dilleniales).</title>
        <authorList>
            <person name="Chanderbali A."/>
        </authorList>
    </citation>
    <scope>NUCLEOTIDE SEQUENCE [LARGE SCALE GENOMIC DNA]</scope>
    <source>
        <strain evidence="3">LSX21</strain>
        <tissue evidence="3">Leaf</tissue>
    </source>
</reference>
<organism evidence="3 4">
    <name type="scientific">Dillenia turbinata</name>
    <dbReference type="NCBI Taxonomy" id="194707"/>
    <lineage>
        <taxon>Eukaryota</taxon>
        <taxon>Viridiplantae</taxon>
        <taxon>Streptophyta</taxon>
        <taxon>Embryophyta</taxon>
        <taxon>Tracheophyta</taxon>
        <taxon>Spermatophyta</taxon>
        <taxon>Magnoliopsida</taxon>
        <taxon>eudicotyledons</taxon>
        <taxon>Gunneridae</taxon>
        <taxon>Pentapetalae</taxon>
        <taxon>Dilleniales</taxon>
        <taxon>Dilleniaceae</taxon>
        <taxon>Dillenia</taxon>
    </lineage>
</organism>
<dbReference type="PANTHER" id="PTHR22870:SF352">
    <property type="entry name" value="REGULATOR OF CHROMOSOME CONDENSATION (RCC1) FAMILY PROTEIN"/>
    <property type="match status" value="1"/>
</dbReference>
<feature type="repeat" description="RCC1" evidence="2">
    <location>
        <begin position="32"/>
        <end position="83"/>
    </location>
</feature>
<feature type="repeat" description="RCC1" evidence="2">
    <location>
        <begin position="94"/>
        <end position="139"/>
    </location>
</feature>
<dbReference type="InterPro" id="IPR009091">
    <property type="entry name" value="RCC1/BLIP-II"/>
</dbReference>
<evidence type="ECO:0000313" key="3">
    <source>
        <dbReference type="EMBL" id="KAK6933071.1"/>
    </source>
</evidence>